<evidence type="ECO:0000313" key="3">
    <source>
        <dbReference type="Proteomes" id="UP000182510"/>
    </source>
</evidence>
<evidence type="ECO:0000256" key="1">
    <source>
        <dbReference type="SAM" id="Phobius"/>
    </source>
</evidence>
<evidence type="ECO:0000313" key="2">
    <source>
        <dbReference type="EMBL" id="APG59807.1"/>
    </source>
</evidence>
<keyword evidence="1" id="KW-0472">Membrane</keyword>
<keyword evidence="3" id="KW-1185">Reference proteome</keyword>
<feature type="transmembrane region" description="Helical" evidence="1">
    <location>
        <begin position="103"/>
        <end position="124"/>
    </location>
</feature>
<keyword evidence="1" id="KW-0812">Transmembrane</keyword>
<name>A0A1L3J3U9_9FLAO</name>
<sequence>MPKLLIKRNTEWANKLRDIEIVLNGETLSLISDNELLEFDIPEGEHRIQAKIDWCGSRILTFRITGDEVKRIEVSGFVFSKYLLPVALVVSFIYLALNLMSEINSLFLGTLMMFLFGFMLYFITFGRKDYLQLKEVS</sequence>
<dbReference type="AlphaFoldDB" id="A0A1L3J3U9"/>
<dbReference type="KEGG" id="grl:LPB144_04975"/>
<dbReference type="EMBL" id="CP018153">
    <property type="protein sequence ID" value="APG59807.1"/>
    <property type="molecule type" value="Genomic_DNA"/>
</dbReference>
<dbReference type="OrthoDB" id="2223488at2"/>
<protein>
    <submittedName>
        <fullName evidence="2">Uncharacterized protein</fullName>
    </submittedName>
</protein>
<dbReference type="RefSeq" id="WP_072552459.1">
    <property type="nucleotide sequence ID" value="NZ_CP018153.1"/>
</dbReference>
<proteinExistence type="predicted"/>
<dbReference type="Proteomes" id="UP000182510">
    <property type="component" value="Chromosome"/>
</dbReference>
<gene>
    <name evidence="2" type="ORF">LPB144_04975</name>
</gene>
<accession>A0A1L3J3U9</accession>
<keyword evidence="1" id="KW-1133">Transmembrane helix</keyword>
<dbReference type="STRING" id="1913577.LPB144_04975"/>
<feature type="transmembrane region" description="Helical" evidence="1">
    <location>
        <begin position="79"/>
        <end position="97"/>
    </location>
</feature>
<reference evidence="2 3" key="1">
    <citation type="submission" date="2016-11" db="EMBL/GenBank/DDBJ databases">
        <title>Gramella sp. LPB0144 isolated from marine environment.</title>
        <authorList>
            <person name="Kim E."/>
            <person name="Yi H."/>
        </authorList>
    </citation>
    <scope>NUCLEOTIDE SEQUENCE [LARGE SCALE GENOMIC DNA]</scope>
    <source>
        <strain evidence="2 3">LPB0144</strain>
    </source>
</reference>
<organism evidence="2 3">
    <name type="scientific">Christiangramia salexigens</name>
    <dbReference type="NCBI Taxonomy" id="1913577"/>
    <lineage>
        <taxon>Bacteria</taxon>
        <taxon>Pseudomonadati</taxon>
        <taxon>Bacteroidota</taxon>
        <taxon>Flavobacteriia</taxon>
        <taxon>Flavobacteriales</taxon>
        <taxon>Flavobacteriaceae</taxon>
        <taxon>Christiangramia</taxon>
    </lineage>
</organism>